<evidence type="ECO:0000259" key="2">
    <source>
        <dbReference type="Pfam" id="PF19780"/>
    </source>
</evidence>
<proteinExistence type="predicted"/>
<feature type="chain" id="PRO_5046231847" evidence="1">
    <location>
        <begin position="20"/>
        <end position="164"/>
    </location>
</feature>
<comment type="caution">
    <text evidence="3">The sequence shown here is derived from an EMBL/GenBank/DDBJ whole genome shotgun (WGS) entry which is preliminary data.</text>
</comment>
<name>A0ABT2G3S0_9BACT</name>
<protein>
    <submittedName>
        <fullName evidence="3">DUF6265 family protein</fullName>
    </submittedName>
</protein>
<evidence type="ECO:0000313" key="3">
    <source>
        <dbReference type="EMBL" id="MCS5489916.1"/>
    </source>
</evidence>
<reference evidence="3 4" key="1">
    <citation type="submission" date="2022-08" db="EMBL/GenBank/DDBJ databases">
        <title>Algoriphagus sp. CAU 1643 isolated from mud.</title>
        <authorList>
            <person name="Kim W."/>
        </authorList>
    </citation>
    <scope>NUCLEOTIDE SEQUENCE [LARGE SCALE GENOMIC DNA]</scope>
    <source>
        <strain evidence="3 4">CAU 1643</strain>
    </source>
</reference>
<gene>
    <name evidence="3" type="ORF">NY014_05720</name>
</gene>
<keyword evidence="1" id="KW-0732">Signal</keyword>
<feature type="signal peptide" evidence="1">
    <location>
        <begin position="1"/>
        <end position="19"/>
    </location>
</feature>
<sequence>MKIFFSILLCLGISNFSFAQVRNLAEGEKSGKGTVENLDWLVGYWSGTGFGGECEEVWMPEVDGHMVGTFRFWENGQLVFSEFMNLIQDGESVTMKLKHFSPDLEGWEEKEEWTVFQLIELGEQKVWFNGMTIERKGDQLIYHLNVSDGAETKTEILNLSKKAL</sequence>
<dbReference type="Proteomes" id="UP001206788">
    <property type="component" value="Unassembled WGS sequence"/>
</dbReference>
<dbReference type="EMBL" id="JANWGH010000001">
    <property type="protein sequence ID" value="MCS5489916.1"/>
    <property type="molecule type" value="Genomic_DNA"/>
</dbReference>
<dbReference type="RefSeq" id="WP_259413593.1">
    <property type="nucleotide sequence ID" value="NZ_JANWGH010000001.1"/>
</dbReference>
<accession>A0ABT2G3S0</accession>
<feature type="domain" description="DUF6265" evidence="2">
    <location>
        <begin position="39"/>
        <end position="142"/>
    </location>
</feature>
<organism evidence="3 4">
    <name type="scientific">Algoriphagus limi</name>
    <dbReference type="NCBI Taxonomy" id="2975273"/>
    <lineage>
        <taxon>Bacteria</taxon>
        <taxon>Pseudomonadati</taxon>
        <taxon>Bacteroidota</taxon>
        <taxon>Cytophagia</taxon>
        <taxon>Cytophagales</taxon>
        <taxon>Cyclobacteriaceae</taxon>
        <taxon>Algoriphagus</taxon>
    </lineage>
</organism>
<dbReference type="Pfam" id="PF19780">
    <property type="entry name" value="DUF6265"/>
    <property type="match status" value="1"/>
</dbReference>
<evidence type="ECO:0000313" key="4">
    <source>
        <dbReference type="Proteomes" id="UP001206788"/>
    </source>
</evidence>
<keyword evidence="4" id="KW-1185">Reference proteome</keyword>
<evidence type="ECO:0000256" key="1">
    <source>
        <dbReference type="SAM" id="SignalP"/>
    </source>
</evidence>
<dbReference type="InterPro" id="IPR046232">
    <property type="entry name" value="DUF6265"/>
</dbReference>